<accession>A0AB39RIJ8</accession>
<dbReference type="InterPro" id="IPR024221">
    <property type="entry name" value="BLIP_dom_sf"/>
</dbReference>
<dbReference type="InterPro" id="IPR009099">
    <property type="entry name" value="Beta-lactamas_inhib"/>
</dbReference>
<dbReference type="Pfam" id="PF07467">
    <property type="entry name" value="BLIP"/>
    <property type="match status" value="1"/>
</dbReference>
<dbReference type="SUPFAM" id="SSF55648">
    <property type="entry name" value="beta-lactamase-inhibitor protein, BLIP"/>
    <property type="match status" value="1"/>
</dbReference>
<evidence type="ECO:0000256" key="1">
    <source>
        <dbReference type="SAM" id="SignalP"/>
    </source>
</evidence>
<feature type="chain" id="PRO_5044285334" evidence="1">
    <location>
        <begin position="32"/>
        <end position="187"/>
    </location>
</feature>
<dbReference type="Gene3D" id="3.10.450.730">
    <property type="entry name" value="BLIP domain"/>
    <property type="match status" value="1"/>
</dbReference>
<dbReference type="AlphaFoldDB" id="A0AB39RIJ8"/>
<dbReference type="RefSeq" id="WP_369248200.1">
    <property type="nucleotide sequence ID" value="NZ_CP163443.1"/>
</dbReference>
<name>A0AB39RIJ8_9ACTN</name>
<feature type="signal peptide" evidence="1">
    <location>
        <begin position="1"/>
        <end position="31"/>
    </location>
</feature>
<reference evidence="2" key="1">
    <citation type="submission" date="2024-07" db="EMBL/GenBank/DDBJ databases">
        <authorList>
            <person name="Yu S.T."/>
        </authorList>
    </citation>
    <scope>NUCLEOTIDE SEQUENCE</scope>
    <source>
        <strain evidence="2">R41</strain>
    </source>
</reference>
<sequence>MRKLRRSLATAAVMALAAAGAVVGTAGPSSAGSGMNLEMFQKIQFGMSRQQVLDIVGPGVCDPDEFGDRTGLSCRAYSDDYPPYANFDFNAADQLNRKSQEKLLNPTNPQLTLANYNKVTTGMTVDQVMTVLGRGSCVVWGEEYPAYPSKAGWQIDFQCRAATGAGWAHVWFTDDTLRGKSKNSSLN</sequence>
<gene>
    <name evidence="2" type="ORF">AB5J53_26770</name>
</gene>
<organism evidence="2">
    <name type="scientific">Streptomyces sp. R41</name>
    <dbReference type="NCBI Taxonomy" id="3238632"/>
    <lineage>
        <taxon>Bacteria</taxon>
        <taxon>Bacillati</taxon>
        <taxon>Actinomycetota</taxon>
        <taxon>Actinomycetes</taxon>
        <taxon>Kitasatosporales</taxon>
        <taxon>Streptomycetaceae</taxon>
        <taxon>Streptomyces</taxon>
    </lineage>
</organism>
<evidence type="ECO:0000313" key="2">
    <source>
        <dbReference type="EMBL" id="XDQ55007.1"/>
    </source>
</evidence>
<keyword evidence="1" id="KW-0732">Signal</keyword>
<dbReference type="EMBL" id="CP163443">
    <property type="protein sequence ID" value="XDQ55007.1"/>
    <property type="molecule type" value="Genomic_DNA"/>
</dbReference>
<proteinExistence type="predicted"/>
<protein>
    <submittedName>
        <fullName evidence="2">BLIP family protein</fullName>
    </submittedName>
</protein>